<organism evidence="5 6">
    <name type="scientific">Pseudazoarcus pumilus</name>
    <dbReference type="NCBI Taxonomy" id="2067960"/>
    <lineage>
        <taxon>Bacteria</taxon>
        <taxon>Pseudomonadati</taxon>
        <taxon>Pseudomonadota</taxon>
        <taxon>Betaproteobacteria</taxon>
        <taxon>Rhodocyclales</taxon>
        <taxon>Zoogloeaceae</taxon>
        <taxon>Pseudazoarcus</taxon>
    </lineage>
</organism>
<dbReference type="Gene3D" id="1.20.120.530">
    <property type="entry name" value="GntR ligand-binding domain-like"/>
    <property type="match status" value="1"/>
</dbReference>
<dbReference type="InterPro" id="IPR000524">
    <property type="entry name" value="Tscrpt_reg_HTH_GntR"/>
</dbReference>
<protein>
    <submittedName>
        <fullName evidence="5">FadR family transcriptional regulator</fullName>
    </submittedName>
</protein>
<dbReference type="InterPro" id="IPR036388">
    <property type="entry name" value="WH-like_DNA-bd_sf"/>
</dbReference>
<dbReference type="Pfam" id="PF00392">
    <property type="entry name" value="GntR"/>
    <property type="match status" value="1"/>
</dbReference>
<feature type="domain" description="HTH gntR-type" evidence="4">
    <location>
        <begin position="11"/>
        <end position="79"/>
    </location>
</feature>
<keyword evidence="3" id="KW-0804">Transcription</keyword>
<reference evidence="5" key="2">
    <citation type="journal article" date="2019" name="Int. J. Syst. Evol. Microbiol.">
        <title>Azoarcus pumilus sp. nov., isolated from seawater in Sanya, China.</title>
        <authorList>
            <person name="Fu G.Y."/>
            <person name="Yu X.Y."/>
            <person name="Yu X.D."/>
            <person name="Zhao Z."/>
            <person name="Chen C."/>
            <person name="Wang R.J."/>
            <person name="Wu M."/>
            <person name="Zhang X.Q."/>
        </authorList>
    </citation>
    <scope>NUCLEOTIDE SEQUENCE</scope>
    <source>
        <strain evidence="5">SY39</strain>
    </source>
</reference>
<dbReference type="SMART" id="SM00895">
    <property type="entry name" value="FCD"/>
    <property type="match status" value="1"/>
</dbReference>
<dbReference type="InterPro" id="IPR036390">
    <property type="entry name" value="WH_DNA-bd_sf"/>
</dbReference>
<accession>A0A2I6S8N4</accession>
<name>A0A2I6S8N4_9RHOO</name>
<dbReference type="AlphaFoldDB" id="A0A2I6S8N4"/>
<dbReference type="PROSITE" id="PS50949">
    <property type="entry name" value="HTH_GNTR"/>
    <property type="match status" value="1"/>
</dbReference>
<dbReference type="InterPro" id="IPR008920">
    <property type="entry name" value="TF_FadR/GntR_C"/>
</dbReference>
<keyword evidence="1" id="KW-0805">Transcription regulation</keyword>
<evidence type="ECO:0000256" key="1">
    <source>
        <dbReference type="ARBA" id="ARBA00023015"/>
    </source>
</evidence>
<evidence type="ECO:0000313" key="6">
    <source>
        <dbReference type="Proteomes" id="UP000242205"/>
    </source>
</evidence>
<dbReference type="CDD" id="cd07377">
    <property type="entry name" value="WHTH_GntR"/>
    <property type="match status" value="1"/>
</dbReference>
<dbReference type="GO" id="GO:0003677">
    <property type="term" value="F:DNA binding"/>
    <property type="evidence" value="ECO:0007669"/>
    <property type="project" value="UniProtKB-KW"/>
</dbReference>
<evidence type="ECO:0000256" key="2">
    <source>
        <dbReference type="ARBA" id="ARBA00023125"/>
    </source>
</evidence>
<evidence type="ECO:0000313" key="5">
    <source>
        <dbReference type="EMBL" id="AUN95597.1"/>
    </source>
</evidence>
<dbReference type="Gene3D" id="1.10.10.10">
    <property type="entry name" value="Winged helix-like DNA-binding domain superfamily/Winged helix DNA-binding domain"/>
    <property type="match status" value="1"/>
</dbReference>
<gene>
    <name evidence="5" type="ORF">C0099_12060</name>
</gene>
<dbReference type="GO" id="GO:0003700">
    <property type="term" value="F:DNA-binding transcription factor activity"/>
    <property type="evidence" value="ECO:0007669"/>
    <property type="project" value="InterPro"/>
</dbReference>
<keyword evidence="2" id="KW-0238">DNA-binding</keyword>
<dbReference type="EMBL" id="CP025682">
    <property type="protein sequence ID" value="AUN95597.1"/>
    <property type="molecule type" value="Genomic_DNA"/>
</dbReference>
<dbReference type="SMART" id="SM00345">
    <property type="entry name" value="HTH_GNTR"/>
    <property type="match status" value="1"/>
</dbReference>
<sequence>MNAPEPVPRATRLSDEVADALEAWLRSEGFAPGTQLPTEKVLCERFGVSRAVIREAIARLKADGCVRTRQGSGAFVAARPGEGVFRLPLPDVLPQDAADVFELRYVVETGAAALAAERREAADLAHIGAALARMREALAAAGDAVVDDDAFHIAIAEATHNRALARFQQFVGQQFSGSRAPTWSAAGHRAGRARDAQREHERIFAAIAAGDAPGARRAAAAHLVGAARRLGLDPARWRALAQEETDS</sequence>
<evidence type="ECO:0000259" key="4">
    <source>
        <dbReference type="PROSITE" id="PS50949"/>
    </source>
</evidence>
<dbReference type="PRINTS" id="PR00035">
    <property type="entry name" value="HTHGNTR"/>
</dbReference>
<keyword evidence="6" id="KW-1185">Reference proteome</keyword>
<reference evidence="5" key="1">
    <citation type="submission" date="2018-01" db="EMBL/GenBank/DDBJ databases">
        <authorList>
            <person name="Fu G.-Y."/>
        </authorList>
    </citation>
    <scope>NUCLEOTIDE SEQUENCE [LARGE SCALE GENOMIC DNA]</scope>
    <source>
        <strain evidence="5">SY39</strain>
    </source>
</reference>
<dbReference type="SUPFAM" id="SSF46785">
    <property type="entry name" value="Winged helix' DNA-binding domain"/>
    <property type="match status" value="1"/>
</dbReference>
<proteinExistence type="predicted"/>
<dbReference type="PANTHER" id="PTHR43537">
    <property type="entry name" value="TRANSCRIPTIONAL REGULATOR, GNTR FAMILY"/>
    <property type="match status" value="1"/>
</dbReference>
<dbReference type="PANTHER" id="PTHR43537:SF5">
    <property type="entry name" value="UXU OPERON TRANSCRIPTIONAL REGULATOR"/>
    <property type="match status" value="1"/>
</dbReference>
<dbReference type="RefSeq" id="WP_102247645.1">
    <property type="nucleotide sequence ID" value="NZ_CP025682.1"/>
</dbReference>
<dbReference type="SUPFAM" id="SSF48008">
    <property type="entry name" value="GntR ligand-binding domain-like"/>
    <property type="match status" value="1"/>
</dbReference>
<evidence type="ECO:0000256" key="3">
    <source>
        <dbReference type="ARBA" id="ARBA00023163"/>
    </source>
</evidence>
<dbReference type="Pfam" id="PF07729">
    <property type="entry name" value="FCD"/>
    <property type="match status" value="1"/>
</dbReference>
<dbReference type="Proteomes" id="UP000242205">
    <property type="component" value="Chromosome"/>
</dbReference>
<dbReference type="InterPro" id="IPR011711">
    <property type="entry name" value="GntR_C"/>
</dbReference>
<dbReference type="KEGG" id="atw:C0099_12060"/>
<dbReference type="OrthoDB" id="5296437at2"/>